<evidence type="ECO:0000313" key="1">
    <source>
        <dbReference type="EMBL" id="ABX08134.1"/>
    </source>
</evidence>
<dbReference type="EMBL" id="CP000878">
    <property type="protein sequence ID" value="ABX08134.1"/>
    <property type="molecule type" value="Genomic_DNA"/>
</dbReference>
<dbReference type="Gene3D" id="3.60.15.10">
    <property type="entry name" value="Ribonuclease Z/Hydroxyacylglutathione hydrolase-like"/>
    <property type="match status" value="1"/>
</dbReference>
<dbReference type="Pfam" id="PF13483">
    <property type="entry name" value="Lactamase_B_3"/>
    <property type="match status" value="1"/>
</dbReference>
<dbReference type="RefSeq" id="WP_012194759.1">
    <property type="nucleotide sequence ID" value="NC_009976.1"/>
</dbReference>
<dbReference type="GO" id="GO:0016787">
    <property type="term" value="F:hydrolase activity"/>
    <property type="evidence" value="ECO:0007669"/>
    <property type="project" value="UniProtKB-KW"/>
</dbReference>
<protein>
    <submittedName>
        <fullName evidence="1">Predicted Zn-dependent hydrolase of the beta-lactamase fold</fullName>
    </submittedName>
</protein>
<keyword evidence="1" id="KW-0378">Hydrolase</keyword>
<reference evidence="1 2" key="1">
    <citation type="journal article" date="2007" name="PLoS Genet.">
        <title>Patterns and implications of gene gain and loss in the evolution of Prochlorococcus.</title>
        <authorList>
            <person name="Kettler G.C."/>
            <person name="Martiny A.C."/>
            <person name="Huang K."/>
            <person name="Zucker J."/>
            <person name="Coleman M.L."/>
            <person name="Rodrigue S."/>
            <person name="Chen F."/>
            <person name="Lapidus A."/>
            <person name="Ferriera S."/>
            <person name="Johnson J."/>
            <person name="Steglich C."/>
            <person name="Church G.M."/>
            <person name="Richardson P."/>
            <person name="Chisholm S.W."/>
        </authorList>
    </citation>
    <scope>NUCLEOTIDE SEQUENCE [LARGE SCALE GENOMIC DNA]</scope>
    <source>
        <strain evidence="2">MIT 9211</strain>
    </source>
</reference>
<dbReference type="InterPro" id="IPR036866">
    <property type="entry name" value="RibonucZ/Hydroxyglut_hydro"/>
</dbReference>
<proteinExistence type="predicted"/>
<evidence type="ECO:0000313" key="2">
    <source>
        <dbReference type="Proteomes" id="UP000000788"/>
    </source>
</evidence>
<dbReference type="HOGENOM" id="CLU_070010_3_0_3"/>
<dbReference type="Proteomes" id="UP000000788">
    <property type="component" value="Chromosome"/>
</dbReference>
<dbReference type="SUPFAM" id="SSF56281">
    <property type="entry name" value="Metallo-hydrolase/oxidoreductase"/>
    <property type="match status" value="1"/>
</dbReference>
<gene>
    <name evidence="1" type="ordered locus">P9211_02031</name>
</gene>
<dbReference type="STRING" id="93059.P9211_02031"/>
<organism evidence="1 2">
    <name type="scientific">Prochlorococcus marinus (strain MIT 9211)</name>
    <dbReference type="NCBI Taxonomy" id="93059"/>
    <lineage>
        <taxon>Bacteria</taxon>
        <taxon>Bacillati</taxon>
        <taxon>Cyanobacteriota</taxon>
        <taxon>Cyanophyceae</taxon>
        <taxon>Synechococcales</taxon>
        <taxon>Prochlorococcaceae</taxon>
        <taxon>Prochlorococcus</taxon>
    </lineage>
</organism>
<dbReference type="PANTHER" id="PTHR39189">
    <property type="entry name" value="UPF0173 METAL-DEPENDENT HYDROLASE YTKL"/>
    <property type="match status" value="1"/>
</dbReference>
<dbReference type="PANTHER" id="PTHR39189:SF1">
    <property type="entry name" value="UPF0173 METAL-DEPENDENT HYDROLASE YTKL"/>
    <property type="match status" value="1"/>
</dbReference>
<name>A9BDE8_PROM4</name>
<dbReference type="AlphaFoldDB" id="A9BDE8"/>
<keyword evidence="2" id="KW-1185">Reference proteome</keyword>
<accession>A9BDE8</accession>
<dbReference type="OrthoDB" id="9789133at2"/>
<sequence>MIFNRLLTRDIFKKACLGIVLAFASISSVKAERVQITSFGHSSLLIKGGGHSVLLNPFKAVGCAEGLSEPKNVSADVVLASSELADEGNRNVRGLFLSEPGSYRIRDLALEGFTAPHDRFGGRRYGLATAWQWVQGGVNFVHLGGSVSPIRFQEKLLVGRPDVLVIAVGGGAKVYNAREAAAVVKYLNPKIVIPVQYVRGTNPSSCDQTGIEPFLEAMEGIQVRDVGKTFNVRGKISDELVIKLMP</sequence>
<dbReference type="KEGG" id="pmj:P9211_02031"/>
<dbReference type="eggNOG" id="COG2220">
    <property type="taxonomic scope" value="Bacteria"/>
</dbReference>